<name>A0A8J2WKH9_9CRUS</name>
<keyword evidence="2" id="KW-1133">Transmembrane helix</keyword>
<comment type="caution">
    <text evidence="4">The sequence shown here is derived from an EMBL/GenBank/DDBJ whole genome shotgun (WGS) entry which is preliminary data.</text>
</comment>
<dbReference type="InterPro" id="IPR003961">
    <property type="entry name" value="FN3_dom"/>
</dbReference>
<evidence type="ECO:0000259" key="3">
    <source>
        <dbReference type="PROSITE" id="PS50853"/>
    </source>
</evidence>
<dbReference type="EMBL" id="CAKKLH010000281">
    <property type="protein sequence ID" value="CAH0108118.1"/>
    <property type="molecule type" value="Genomic_DNA"/>
</dbReference>
<dbReference type="InterPro" id="IPR013783">
    <property type="entry name" value="Ig-like_fold"/>
</dbReference>
<dbReference type="PROSITE" id="PS50853">
    <property type="entry name" value="FN3"/>
    <property type="match status" value="1"/>
</dbReference>
<feature type="domain" description="Fibronectin type-III" evidence="3">
    <location>
        <begin position="69"/>
        <end position="167"/>
    </location>
</feature>
<dbReference type="FunFam" id="2.60.40.10:FF:000028">
    <property type="entry name" value="Neuronal cell adhesion molecule"/>
    <property type="match status" value="1"/>
</dbReference>
<keyword evidence="1" id="KW-0677">Repeat</keyword>
<reference evidence="4" key="1">
    <citation type="submission" date="2021-11" db="EMBL/GenBank/DDBJ databases">
        <authorList>
            <person name="Schell T."/>
        </authorList>
    </citation>
    <scope>NUCLEOTIDE SEQUENCE</scope>
    <source>
        <strain evidence="4">M5</strain>
    </source>
</reference>
<dbReference type="OrthoDB" id="6376657at2759"/>
<feature type="transmembrane region" description="Helical" evidence="2">
    <location>
        <begin position="43"/>
        <end position="63"/>
    </location>
</feature>
<dbReference type="AlphaFoldDB" id="A0A8J2WKH9"/>
<dbReference type="Gene3D" id="2.60.40.10">
    <property type="entry name" value="Immunoglobulins"/>
    <property type="match status" value="1"/>
</dbReference>
<keyword evidence="2" id="KW-0812">Transmembrane</keyword>
<dbReference type="InterPro" id="IPR036116">
    <property type="entry name" value="FN3_sf"/>
</dbReference>
<gene>
    <name evidence="4" type="ORF">DGAL_LOCUS11484</name>
</gene>
<sequence>MFALELLRKCTHHIFTDVHSSFGRVSVQLFTSVINQSRTISTVLYRLLFSYFFVILIFVRFFLTVPDGKPQVTSAHNSSSTSIYLNWKPPPKSSIHGEFLGYRLAYKPRDDTSPESVQEIFLRDPSIESHAIQGLQTFTQYMISLQVFNPEGLGPSSTVIVMTDEGGKYIFFFFLSKVVPPGFQIY</sequence>
<accession>A0A8J2WKH9</accession>
<keyword evidence="5" id="KW-1185">Reference proteome</keyword>
<protein>
    <recommendedName>
        <fullName evidence="3">Fibronectin type-III domain-containing protein</fullName>
    </recommendedName>
</protein>
<dbReference type="SUPFAM" id="SSF49265">
    <property type="entry name" value="Fibronectin type III"/>
    <property type="match status" value="1"/>
</dbReference>
<evidence type="ECO:0000313" key="5">
    <source>
        <dbReference type="Proteomes" id="UP000789390"/>
    </source>
</evidence>
<dbReference type="CDD" id="cd00063">
    <property type="entry name" value="FN3"/>
    <property type="match status" value="1"/>
</dbReference>
<keyword evidence="2" id="KW-0472">Membrane</keyword>
<proteinExistence type="predicted"/>
<dbReference type="Proteomes" id="UP000789390">
    <property type="component" value="Unassembled WGS sequence"/>
</dbReference>
<dbReference type="SMART" id="SM00060">
    <property type="entry name" value="FN3"/>
    <property type="match status" value="1"/>
</dbReference>
<evidence type="ECO:0000256" key="2">
    <source>
        <dbReference type="SAM" id="Phobius"/>
    </source>
</evidence>
<dbReference type="Pfam" id="PF00041">
    <property type="entry name" value="fn3"/>
    <property type="match status" value="1"/>
</dbReference>
<evidence type="ECO:0000313" key="4">
    <source>
        <dbReference type="EMBL" id="CAH0108118.1"/>
    </source>
</evidence>
<evidence type="ECO:0000256" key="1">
    <source>
        <dbReference type="ARBA" id="ARBA00022737"/>
    </source>
</evidence>
<organism evidence="4 5">
    <name type="scientific">Daphnia galeata</name>
    <dbReference type="NCBI Taxonomy" id="27404"/>
    <lineage>
        <taxon>Eukaryota</taxon>
        <taxon>Metazoa</taxon>
        <taxon>Ecdysozoa</taxon>
        <taxon>Arthropoda</taxon>
        <taxon>Crustacea</taxon>
        <taxon>Branchiopoda</taxon>
        <taxon>Diplostraca</taxon>
        <taxon>Cladocera</taxon>
        <taxon>Anomopoda</taxon>
        <taxon>Daphniidae</taxon>
        <taxon>Daphnia</taxon>
    </lineage>
</organism>